<proteinExistence type="predicted"/>
<feature type="region of interest" description="Disordered" evidence="1">
    <location>
        <begin position="378"/>
        <end position="431"/>
    </location>
</feature>
<protein>
    <submittedName>
        <fullName evidence="2">Uncharacterized protein</fullName>
    </submittedName>
</protein>
<reference evidence="2" key="1">
    <citation type="submission" date="2020-11" db="EMBL/GenBank/DDBJ databases">
        <authorList>
            <person name="Tran Van P."/>
        </authorList>
    </citation>
    <scope>NUCLEOTIDE SEQUENCE</scope>
</reference>
<accession>A0A7R8ZI19</accession>
<dbReference type="AlphaFoldDB" id="A0A7R8ZI19"/>
<evidence type="ECO:0000256" key="1">
    <source>
        <dbReference type="SAM" id="MobiDB-lite"/>
    </source>
</evidence>
<sequence length="585" mass="63488">MQEVATDDDPLDVRDQPKRPLRALFLDQASADSAGGDCLSYHAPKERVPVGAKEEKLGRDQKATANTAAEEYRLVKTFQASVLKDGSPCGVQGLTFMLSQQCAQKPSLQLLIHRSKENVLSHSTLKSDILSSVQVALKGPPYPSFQFCDSSGSGFLLYFHDGDMLLEFSLLFFLGCCLAPREAEDVLSLRLKPEADPSASASDEHKHSLSSMEIERSLWKADGTKSSIIEHIPNLTTSVIRLKLPSVSPPPSSLSRFLLSLPEGADVLLSLPAMSLASCLETDAFLSPLIQGEAECIQSEKASSLLLIFRVQVKRLKHKKSSRGASVGSVEEETSGLPSSEAKGSRESLLSRIAKMGGHQLLLPGGGLTSGHGETEKLIQQEKESGPSDATEARAAEVDPQPVAAPLPVPRRRQQAPAPDEIDAKSSNTTEQKLDEMLTILRRLEKKIDPAQGPQELGEDAFNLCPAIFSASEESSKQLQPVSVHRDLVERETRNIAPPSDTRLVVHPPPSRAVKRILNELYHVVARRFLPGESYDGQEIRDVLAKSMKECAASEDSLRHVPSRDQLEDVLLSSGVGGDVPDDLG</sequence>
<feature type="region of interest" description="Disordered" evidence="1">
    <location>
        <begin position="320"/>
        <end position="346"/>
    </location>
</feature>
<evidence type="ECO:0000313" key="2">
    <source>
        <dbReference type="EMBL" id="CAD7224529.1"/>
    </source>
</evidence>
<gene>
    <name evidence="2" type="ORF">CTOB1V02_LOCUS2486</name>
</gene>
<dbReference type="EMBL" id="OB660390">
    <property type="protein sequence ID" value="CAD7224529.1"/>
    <property type="molecule type" value="Genomic_DNA"/>
</dbReference>
<feature type="compositionally biased region" description="Basic and acidic residues" evidence="1">
    <location>
        <begin position="378"/>
        <end position="397"/>
    </location>
</feature>
<feature type="region of interest" description="Disordered" evidence="1">
    <location>
        <begin position="554"/>
        <end position="585"/>
    </location>
</feature>
<name>A0A7R8ZI19_9CRUS</name>
<feature type="compositionally biased region" description="Basic and acidic residues" evidence="1">
    <location>
        <begin position="556"/>
        <end position="567"/>
    </location>
</feature>
<organism evidence="2">
    <name type="scientific">Cyprideis torosa</name>
    <dbReference type="NCBI Taxonomy" id="163714"/>
    <lineage>
        <taxon>Eukaryota</taxon>
        <taxon>Metazoa</taxon>
        <taxon>Ecdysozoa</taxon>
        <taxon>Arthropoda</taxon>
        <taxon>Crustacea</taxon>
        <taxon>Oligostraca</taxon>
        <taxon>Ostracoda</taxon>
        <taxon>Podocopa</taxon>
        <taxon>Podocopida</taxon>
        <taxon>Cytherocopina</taxon>
        <taxon>Cytheroidea</taxon>
        <taxon>Cytherideidae</taxon>
        <taxon>Cyprideis</taxon>
    </lineage>
</organism>